<sequence length="63" mass="7065">MSLSWKNTTTRQSGISCTESEHVVFLDYVINVILVLENDRICFSAALYDSDVTVLCEPLHVTS</sequence>
<proteinExistence type="predicted"/>
<evidence type="ECO:0000313" key="1">
    <source>
        <dbReference type="EMBL" id="KAH3702146.1"/>
    </source>
</evidence>
<organism evidence="1 2">
    <name type="scientific">Dreissena polymorpha</name>
    <name type="common">Zebra mussel</name>
    <name type="synonym">Mytilus polymorpha</name>
    <dbReference type="NCBI Taxonomy" id="45954"/>
    <lineage>
        <taxon>Eukaryota</taxon>
        <taxon>Metazoa</taxon>
        <taxon>Spiralia</taxon>
        <taxon>Lophotrochozoa</taxon>
        <taxon>Mollusca</taxon>
        <taxon>Bivalvia</taxon>
        <taxon>Autobranchia</taxon>
        <taxon>Heteroconchia</taxon>
        <taxon>Euheterodonta</taxon>
        <taxon>Imparidentia</taxon>
        <taxon>Neoheterodontei</taxon>
        <taxon>Myida</taxon>
        <taxon>Dreissenoidea</taxon>
        <taxon>Dreissenidae</taxon>
        <taxon>Dreissena</taxon>
    </lineage>
</organism>
<reference evidence="1" key="2">
    <citation type="submission" date="2020-11" db="EMBL/GenBank/DDBJ databases">
        <authorList>
            <person name="McCartney M.A."/>
            <person name="Auch B."/>
            <person name="Kono T."/>
            <person name="Mallez S."/>
            <person name="Becker A."/>
            <person name="Gohl D.M."/>
            <person name="Silverstein K.A.T."/>
            <person name="Koren S."/>
            <person name="Bechman K.B."/>
            <person name="Herman A."/>
            <person name="Abrahante J.E."/>
            <person name="Garbe J."/>
        </authorList>
    </citation>
    <scope>NUCLEOTIDE SEQUENCE</scope>
    <source>
        <strain evidence="1">Duluth1</strain>
        <tissue evidence="1">Whole animal</tissue>
    </source>
</reference>
<gene>
    <name evidence="1" type="ORF">DPMN_077151</name>
</gene>
<protein>
    <submittedName>
        <fullName evidence="1">Uncharacterized protein</fullName>
    </submittedName>
</protein>
<reference evidence="1" key="1">
    <citation type="journal article" date="2019" name="bioRxiv">
        <title>The Genome of the Zebra Mussel, Dreissena polymorpha: A Resource for Invasive Species Research.</title>
        <authorList>
            <person name="McCartney M.A."/>
            <person name="Auch B."/>
            <person name="Kono T."/>
            <person name="Mallez S."/>
            <person name="Zhang Y."/>
            <person name="Obille A."/>
            <person name="Becker A."/>
            <person name="Abrahante J.E."/>
            <person name="Garbe J."/>
            <person name="Badalamenti J.P."/>
            <person name="Herman A."/>
            <person name="Mangelson H."/>
            <person name="Liachko I."/>
            <person name="Sullivan S."/>
            <person name="Sone E.D."/>
            <person name="Koren S."/>
            <person name="Silverstein K.A.T."/>
            <person name="Beckman K.B."/>
            <person name="Gohl D.M."/>
        </authorList>
    </citation>
    <scope>NUCLEOTIDE SEQUENCE</scope>
    <source>
        <strain evidence="1">Duluth1</strain>
        <tissue evidence="1">Whole animal</tissue>
    </source>
</reference>
<dbReference type="AlphaFoldDB" id="A0A9D3YPF4"/>
<dbReference type="Proteomes" id="UP000828390">
    <property type="component" value="Unassembled WGS sequence"/>
</dbReference>
<dbReference type="EMBL" id="JAIWYP010000015">
    <property type="protein sequence ID" value="KAH3702146.1"/>
    <property type="molecule type" value="Genomic_DNA"/>
</dbReference>
<evidence type="ECO:0000313" key="2">
    <source>
        <dbReference type="Proteomes" id="UP000828390"/>
    </source>
</evidence>
<keyword evidence="2" id="KW-1185">Reference proteome</keyword>
<comment type="caution">
    <text evidence="1">The sequence shown here is derived from an EMBL/GenBank/DDBJ whole genome shotgun (WGS) entry which is preliminary data.</text>
</comment>
<accession>A0A9D3YPF4</accession>
<name>A0A9D3YPF4_DREPO</name>